<dbReference type="AlphaFoldDB" id="M3JSW4"/>
<dbReference type="InterPro" id="IPR045667">
    <property type="entry name" value="ORC3_N"/>
</dbReference>
<dbReference type="GO" id="GO:0031261">
    <property type="term" value="C:DNA replication preinitiation complex"/>
    <property type="evidence" value="ECO:0007669"/>
    <property type="project" value="TreeGrafter"/>
</dbReference>
<dbReference type="PANTHER" id="PTHR12748">
    <property type="entry name" value="ORIGIN RECOGNITION COMPLEX SUBUNIT 3"/>
    <property type="match status" value="1"/>
</dbReference>
<feature type="region of interest" description="Disordered" evidence="1">
    <location>
        <begin position="1"/>
        <end position="42"/>
    </location>
</feature>
<name>M3JSW4_CANMX</name>
<dbReference type="GO" id="GO:0005656">
    <property type="term" value="C:nuclear pre-replicative complex"/>
    <property type="evidence" value="ECO:0007669"/>
    <property type="project" value="TreeGrafter"/>
</dbReference>
<accession>M3JSW4</accession>
<feature type="domain" description="Origin recognition complex subunit 3 N-terminal" evidence="2">
    <location>
        <begin position="149"/>
        <end position="311"/>
    </location>
</feature>
<dbReference type="eggNOG" id="KOG2538">
    <property type="taxonomic scope" value="Eukaryota"/>
</dbReference>
<evidence type="ECO:0000313" key="4">
    <source>
        <dbReference type="Proteomes" id="UP000011777"/>
    </source>
</evidence>
<dbReference type="OMA" id="ANDLRMS"/>
<dbReference type="GO" id="GO:0006270">
    <property type="term" value="P:DNA replication initiation"/>
    <property type="evidence" value="ECO:0007669"/>
    <property type="project" value="TreeGrafter"/>
</dbReference>
<sequence>MAKRKRDDDYDSLNSTEVELDTPEPQQSDNNNDDLKTHYYLQPNTTDTSSFQQVFRNLADQSTEFPVDTTPFMSLFDGSELPENVNFRFKLYNQVWSHQLSKIQCILNNANDDLFQDLVKFINQQSLQRLSVILREVVKQFNESCGTKSSNSSRINYDLDNIVDWFDEMKLRKTKVVLVLEDTNLINNQLLNQLLKVLQSYVGRIPFKILMALSCDTVSSWINVNIANDLRMSIEGYKFKSNDNKSLGYIILNNLFLTPELTEDNPLLINNTLSTIILNRFENSNNSIDALISEIKLCYMIYFYQSPLSILIAQDPSSKLYIDGLRKLSSFKKYIELRIHQGDARVKDLLTQDEAVIKLFQQARRDFAKFKLVIMNAINIIYQLHPNKPKQKFELYKLLINHKLLNSKYLYHSVKDMAKLPEDVLGRVIFGLTENCKEVVGDLKDDHLIKFIQSLADLNDLKEVGAKIESYFDNSILTTPLEYMVFHEIFSMNGGIIKERHSRPPLFEENYENLMINLLRPNLRATLEQGLDIQSHSK</sequence>
<proteinExistence type="predicted"/>
<reference evidence="3 4" key="1">
    <citation type="submission" date="2013-02" db="EMBL/GenBank/DDBJ databases">
        <title>Genome sequence of Candida maltosa Xu316, a potential industrial strain for xylitol and ethanol production.</title>
        <authorList>
            <person name="Yu J."/>
            <person name="Wang Q."/>
            <person name="Geng X."/>
            <person name="Bao W."/>
            <person name="He P."/>
            <person name="Cai J."/>
        </authorList>
    </citation>
    <scope>NUCLEOTIDE SEQUENCE [LARGE SCALE GENOMIC DNA]</scope>
    <source>
        <strain evidence="4">Xu316</strain>
    </source>
</reference>
<evidence type="ECO:0000259" key="2">
    <source>
        <dbReference type="Pfam" id="PF07034"/>
    </source>
</evidence>
<dbReference type="Proteomes" id="UP000011777">
    <property type="component" value="Unassembled WGS sequence"/>
</dbReference>
<keyword evidence="4" id="KW-1185">Reference proteome</keyword>
<gene>
    <name evidence="3" type="ORF">G210_4470</name>
</gene>
<dbReference type="PANTHER" id="PTHR12748:SF0">
    <property type="entry name" value="ORIGIN RECOGNITION COMPLEX SUBUNIT 3"/>
    <property type="match status" value="1"/>
</dbReference>
<feature type="domain" description="Origin recognition complex subunit 3 N-terminal" evidence="2">
    <location>
        <begin position="36"/>
        <end position="130"/>
    </location>
</feature>
<dbReference type="InterPro" id="IPR020795">
    <property type="entry name" value="ORC3"/>
</dbReference>
<dbReference type="STRING" id="1245528.M3JSW4"/>
<organism evidence="3 4">
    <name type="scientific">Candida maltosa (strain Xu316)</name>
    <name type="common">Yeast</name>
    <dbReference type="NCBI Taxonomy" id="1245528"/>
    <lineage>
        <taxon>Eukaryota</taxon>
        <taxon>Fungi</taxon>
        <taxon>Dikarya</taxon>
        <taxon>Ascomycota</taxon>
        <taxon>Saccharomycotina</taxon>
        <taxon>Pichiomycetes</taxon>
        <taxon>Debaryomycetaceae</taxon>
        <taxon>Candida/Lodderomyces clade</taxon>
        <taxon>Candida</taxon>
    </lineage>
</organism>
<dbReference type="EMBL" id="AOGT01002517">
    <property type="protein sequence ID" value="EMG45349.1"/>
    <property type="molecule type" value="Genomic_DNA"/>
</dbReference>
<evidence type="ECO:0000313" key="3">
    <source>
        <dbReference type="EMBL" id="EMG45349.1"/>
    </source>
</evidence>
<dbReference type="Pfam" id="PF07034">
    <property type="entry name" value="ORC3_N"/>
    <property type="match status" value="2"/>
</dbReference>
<protein>
    <submittedName>
        <fullName evidence="3">Subunit of the origin recognition complex, putative</fullName>
    </submittedName>
</protein>
<dbReference type="GO" id="GO:0003688">
    <property type="term" value="F:DNA replication origin binding"/>
    <property type="evidence" value="ECO:0007669"/>
    <property type="project" value="TreeGrafter"/>
</dbReference>
<dbReference type="HOGENOM" id="CLU_506210_0_0_1"/>
<evidence type="ECO:0000256" key="1">
    <source>
        <dbReference type="SAM" id="MobiDB-lite"/>
    </source>
</evidence>
<dbReference type="OrthoDB" id="10265211at2759"/>
<comment type="caution">
    <text evidence="3">The sequence shown here is derived from an EMBL/GenBank/DDBJ whole genome shotgun (WGS) entry which is preliminary data.</text>
</comment>
<dbReference type="GO" id="GO:0005664">
    <property type="term" value="C:nuclear origin of replication recognition complex"/>
    <property type="evidence" value="ECO:0007669"/>
    <property type="project" value="InterPro"/>
</dbReference>